<dbReference type="AlphaFoldDB" id="A0A2V4HPY6"/>
<organism evidence="1 2">
    <name type="scientific">Pseudomonas soli</name>
    <dbReference type="NCBI Taxonomy" id="1306993"/>
    <lineage>
        <taxon>Bacteria</taxon>
        <taxon>Pseudomonadati</taxon>
        <taxon>Pseudomonadota</taxon>
        <taxon>Gammaproteobacteria</taxon>
        <taxon>Pseudomonadales</taxon>
        <taxon>Pseudomonadaceae</taxon>
        <taxon>Pseudomonas</taxon>
    </lineage>
</organism>
<evidence type="ECO:0000313" key="1">
    <source>
        <dbReference type="EMBL" id="PYB79069.1"/>
    </source>
</evidence>
<dbReference type="EMBL" id="QJRO01000013">
    <property type="protein sequence ID" value="PYB79069.1"/>
    <property type="molecule type" value="Genomic_DNA"/>
</dbReference>
<accession>A0A2V4HPY6</accession>
<dbReference type="Proteomes" id="UP000247620">
    <property type="component" value="Unassembled WGS sequence"/>
</dbReference>
<sequence>MLGPGSQRDEIYTLWLLRRFKHQVDLPGGDGQRFFQPSANDLANAGRLEQQRIEYPSLLFACFTCLMNNRDIRRYGIQW</sequence>
<name>A0A2V4HPY6_9PSED</name>
<comment type="caution">
    <text evidence="1">The sequence shown here is derived from an EMBL/GenBank/DDBJ whole genome shotgun (WGS) entry which is preliminary data.</text>
</comment>
<protein>
    <submittedName>
        <fullName evidence="1">Uncharacterized protein</fullName>
    </submittedName>
</protein>
<proteinExistence type="predicted"/>
<evidence type="ECO:0000313" key="2">
    <source>
        <dbReference type="Proteomes" id="UP000247620"/>
    </source>
</evidence>
<reference evidence="1 2" key="1">
    <citation type="submission" date="2018-06" db="EMBL/GenBank/DDBJ databases">
        <title>Pseudomonas diversity within urban Lake Michigan freshwaters.</title>
        <authorList>
            <person name="Batrich M."/>
            <person name="Hatzopoulos T."/>
            <person name="Putonti C."/>
        </authorList>
    </citation>
    <scope>NUCLEOTIDE SEQUENCE [LARGE SCALE GENOMIC DNA]</scope>
    <source>
        <strain evidence="1 2">LBp-160603</strain>
    </source>
</reference>
<gene>
    <name evidence="1" type="ORF">DMX07_18325</name>
</gene>